<dbReference type="Proteomes" id="UP001501442">
    <property type="component" value="Unassembled WGS sequence"/>
</dbReference>
<organism evidence="2 3">
    <name type="scientific">Actinoallomurus vinaceus</name>
    <dbReference type="NCBI Taxonomy" id="1080074"/>
    <lineage>
        <taxon>Bacteria</taxon>
        <taxon>Bacillati</taxon>
        <taxon>Actinomycetota</taxon>
        <taxon>Actinomycetes</taxon>
        <taxon>Streptosporangiales</taxon>
        <taxon>Thermomonosporaceae</taxon>
        <taxon>Actinoallomurus</taxon>
    </lineage>
</organism>
<accession>A0ABP8U7W5</accession>
<sequence length="284" mass="31711">MPSRNIPSVRLRRIGSALRKAREDCGMTVGTASRRYGRSMGWLSTLENGLHPIDRQELADLLDFYGVPDGPLRESLLHLATHDPGKNWERMREGRISAAALDLASLEEDADLIRTFQPCLIPGLLQVPEYTRALIAVGPPSARRHCRALVAFRMHRQRVLHRADPPRYVAVIGEAALRHRVGDAPVMNAQIRRLAEAARSEAIEIRILPESAGAYLWLAGPFDLFRLRPPGRLSVTVVEQFTKSVFVDDEAEVAEHEEIFAKLLAVSLDRGLSLELIERIASIP</sequence>
<gene>
    <name evidence="2" type="ORF">GCM10023196_032370</name>
</gene>
<dbReference type="InterPro" id="IPR010982">
    <property type="entry name" value="Lambda_DNA-bd_dom_sf"/>
</dbReference>
<dbReference type="Gene3D" id="1.10.260.40">
    <property type="entry name" value="lambda repressor-like DNA-binding domains"/>
    <property type="match status" value="1"/>
</dbReference>
<keyword evidence="3" id="KW-1185">Reference proteome</keyword>
<protein>
    <submittedName>
        <fullName evidence="2">Helix-turn-helix transcriptional regulator</fullName>
    </submittedName>
</protein>
<evidence type="ECO:0000313" key="3">
    <source>
        <dbReference type="Proteomes" id="UP001501442"/>
    </source>
</evidence>
<proteinExistence type="predicted"/>
<dbReference type="SUPFAM" id="SSF47413">
    <property type="entry name" value="lambda repressor-like DNA-binding domains"/>
    <property type="match status" value="1"/>
</dbReference>
<dbReference type="EMBL" id="BAABHK010000004">
    <property type="protein sequence ID" value="GAA4625995.1"/>
    <property type="molecule type" value="Genomic_DNA"/>
</dbReference>
<dbReference type="InterPro" id="IPR001387">
    <property type="entry name" value="Cro/C1-type_HTH"/>
</dbReference>
<name>A0ABP8U7W5_9ACTN</name>
<dbReference type="InterPro" id="IPR043917">
    <property type="entry name" value="DUF5753"/>
</dbReference>
<evidence type="ECO:0000313" key="2">
    <source>
        <dbReference type="EMBL" id="GAA4625995.1"/>
    </source>
</evidence>
<dbReference type="Pfam" id="PF19054">
    <property type="entry name" value="DUF5753"/>
    <property type="match status" value="1"/>
</dbReference>
<dbReference type="CDD" id="cd00093">
    <property type="entry name" value="HTH_XRE"/>
    <property type="match status" value="1"/>
</dbReference>
<comment type="caution">
    <text evidence="2">The sequence shown here is derived from an EMBL/GenBank/DDBJ whole genome shotgun (WGS) entry which is preliminary data.</text>
</comment>
<dbReference type="Pfam" id="PF13560">
    <property type="entry name" value="HTH_31"/>
    <property type="match status" value="1"/>
</dbReference>
<reference evidence="3" key="1">
    <citation type="journal article" date="2019" name="Int. J. Syst. Evol. Microbiol.">
        <title>The Global Catalogue of Microorganisms (GCM) 10K type strain sequencing project: providing services to taxonomists for standard genome sequencing and annotation.</title>
        <authorList>
            <consortium name="The Broad Institute Genomics Platform"/>
            <consortium name="The Broad Institute Genome Sequencing Center for Infectious Disease"/>
            <person name="Wu L."/>
            <person name="Ma J."/>
        </authorList>
    </citation>
    <scope>NUCLEOTIDE SEQUENCE [LARGE SCALE GENOMIC DNA]</scope>
    <source>
        <strain evidence="3">JCM 17939</strain>
    </source>
</reference>
<evidence type="ECO:0000259" key="1">
    <source>
        <dbReference type="Pfam" id="PF19054"/>
    </source>
</evidence>
<feature type="domain" description="DUF5753" evidence="1">
    <location>
        <begin position="102"/>
        <end position="279"/>
    </location>
</feature>
<dbReference type="RefSeq" id="WP_345431627.1">
    <property type="nucleotide sequence ID" value="NZ_BAABHK010000004.1"/>
</dbReference>